<dbReference type="GO" id="GO:0003904">
    <property type="term" value="F:deoxyribodipyrimidine photo-lyase activity"/>
    <property type="evidence" value="ECO:0007669"/>
    <property type="project" value="UniProtKB-EC"/>
</dbReference>
<dbReference type="PROSITE" id="PS00394">
    <property type="entry name" value="DNA_PHOTOLYASES_1_1"/>
    <property type="match status" value="1"/>
</dbReference>
<dbReference type="GO" id="GO:0009416">
    <property type="term" value="P:response to light stimulus"/>
    <property type="evidence" value="ECO:0007669"/>
    <property type="project" value="TreeGrafter"/>
</dbReference>
<evidence type="ECO:0000256" key="5">
    <source>
        <dbReference type="ARBA" id="ARBA00022630"/>
    </source>
</evidence>
<dbReference type="PROSITE" id="PS51645">
    <property type="entry name" value="PHR_CRY_ALPHA_BETA"/>
    <property type="match status" value="1"/>
</dbReference>
<evidence type="ECO:0000313" key="17">
    <source>
        <dbReference type="Proteomes" id="UP000054997"/>
    </source>
</evidence>
<keyword evidence="6 12" id="KW-0274">FAD</keyword>
<reference evidence="16 17" key="1">
    <citation type="submission" date="2015-11" db="EMBL/GenBank/DDBJ databases">
        <title>Genomic analysis of 38 Legionella species identifies large and diverse effector repertoires.</title>
        <authorList>
            <person name="Burstein D."/>
            <person name="Amaro F."/>
            <person name="Zusman T."/>
            <person name="Lifshitz Z."/>
            <person name="Cohen O."/>
            <person name="Gilbert J.A."/>
            <person name="Pupko T."/>
            <person name="Shuman H.A."/>
            <person name="Segal G."/>
        </authorList>
    </citation>
    <scope>NUCLEOTIDE SEQUENCE [LARGE SCALE GENOMIC DNA]</scope>
    <source>
        <strain evidence="16 17">ATCC 49505</strain>
    </source>
</reference>
<evidence type="ECO:0000256" key="2">
    <source>
        <dbReference type="ARBA" id="ARBA00005862"/>
    </source>
</evidence>
<evidence type="ECO:0000256" key="14">
    <source>
        <dbReference type="RuleBase" id="RU004182"/>
    </source>
</evidence>
<dbReference type="InterPro" id="IPR002081">
    <property type="entry name" value="Cryptochrome/DNA_photolyase_1"/>
</dbReference>
<dbReference type="InterPro" id="IPR036134">
    <property type="entry name" value="Crypto/Photolyase_FAD-like_sf"/>
</dbReference>
<organism evidence="16 17">
    <name type="scientific">Legionella londiniensis</name>
    <dbReference type="NCBI Taxonomy" id="45068"/>
    <lineage>
        <taxon>Bacteria</taxon>
        <taxon>Pseudomonadati</taxon>
        <taxon>Pseudomonadota</taxon>
        <taxon>Gammaproteobacteria</taxon>
        <taxon>Legionellales</taxon>
        <taxon>Legionellaceae</taxon>
        <taxon>Legionella</taxon>
    </lineage>
</organism>
<dbReference type="PROSITE" id="PS00691">
    <property type="entry name" value="DNA_PHOTOLYASES_1_2"/>
    <property type="match status" value="1"/>
</dbReference>
<dbReference type="GO" id="GO:0000719">
    <property type="term" value="P:photoreactive repair"/>
    <property type="evidence" value="ECO:0007669"/>
    <property type="project" value="UniProtKB-ARBA"/>
</dbReference>
<comment type="similarity">
    <text evidence="2">Belongs to the DNA photolyase class-1 family.</text>
</comment>
<evidence type="ECO:0000313" key="16">
    <source>
        <dbReference type="EMBL" id="KTD21215.1"/>
    </source>
</evidence>
<dbReference type="SUPFAM" id="SSF48173">
    <property type="entry name" value="Cryptochrome/photolyase FAD-binding domain"/>
    <property type="match status" value="1"/>
</dbReference>
<comment type="caution">
    <text evidence="16">The sequence shown here is derived from an EMBL/GenBank/DDBJ whole genome shotgun (WGS) entry which is preliminary data.</text>
</comment>
<keyword evidence="17" id="KW-1185">Reference proteome</keyword>
<dbReference type="Pfam" id="PF00875">
    <property type="entry name" value="DNA_photolyase"/>
    <property type="match status" value="1"/>
</dbReference>
<comment type="similarity">
    <text evidence="14">Belongs to the DNA photolyase family.</text>
</comment>
<proteinExistence type="inferred from homology"/>
<dbReference type="Pfam" id="PF03441">
    <property type="entry name" value="FAD_binding_7"/>
    <property type="match status" value="1"/>
</dbReference>
<dbReference type="PANTHER" id="PTHR11455">
    <property type="entry name" value="CRYPTOCHROME"/>
    <property type="match status" value="1"/>
</dbReference>
<dbReference type="InterPro" id="IPR036155">
    <property type="entry name" value="Crypto/Photolyase_N_sf"/>
</dbReference>
<evidence type="ECO:0000259" key="15">
    <source>
        <dbReference type="PROSITE" id="PS51645"/>
    </source>
</evidence>
<dbReference type="InterPro" id="IPR018394">
    <property type="entry name" value="DNA_photolyase_1_CS_C"/>
</dbReference>
<name>A0A0W0VM77_9GAMM</name>
<dbReference type="InterPro" id="IPR006050">
    <property type="entry name" value="DNA_photolyase_N"/>
</dbReference>
<dbReference type="SUPFAM" id="SSF52425">
    <property type="entry name" value="Cryptochrome/photolyase, N-terminal domain"/>
    <property type="match status" value="1"/>
</dbReference>
<sequence>MTAIIWFRRDLRIEDNPAFAAACNANKSVIPLYIHDKGLSLALGEAQKWWLYHSLKSLDKLLNLKGLRLCLKNGDPLSVLKDLIKKYHANQVYWNISIEPEQRAQDKKIREMLTSENIKINTYSGSLLIDPETIRTQQDEYYKVFTPFWRQCLQQLSIPEKHIVSHWPDSPDAKKDNLDDWNLLPQKTNWAKEFELKWRPGQDGAQIKLENFIENHLNDYDRQRDIPTAEATSYLAPHLHFGEISSWQIWRTIEELKRNPQRNIKAIERFCSELGWREFSHYLLYHFPDLPHANFRSKFDAFPWQNNKDNLTKWQKGLTGYPVVDAGMRELWRTGYMHNRIRMITASFLTKDLLIDWRLGAKWFFYTLLDANLANNSANWQWVAGSGADAAPYFRIFNPVLQGEKFDPNGDYIRKWVPELAALPAKWIHKPWQAPRGALSVKIGKDYPEPIVEHGKAREKALNIYKTLKD</sequence>
<dbReference type="Gene3D" id="3.40.50.620">
    <property type="entry name" value="HUPs"/>
    <property type="match status" value="1"/>
</dbReference>
<evidence type="ECO:0000256" key="6">
    <source>
        <dbReference type="ARBA" id="ARBA00022827"/>
    </source>
</evidence>
<dbReference type="Gene3D" id="1.25.40.80">
    <property type="match status" value="1"/>
</dbReference>
<comment type="catalytic activity">
    <reaction evidence="9">
        <text>cyclobutadipyrimidine (in DNA) = 2 pyrimidine residues (in DNA).</text>
        <dbReference type="EC" id="4.1.99.3"/>
    </reaction>
</comment>
<evidence type="ECO:0000256" key="9">
    <source>
        <dbReference type="ARBA" id="ARBA00033999"/>
    </source>
</evidence>
<dbReference type="InterPro" id="IPR014729">
    <property type="entry name" value="Rossmann-like_a/b/a_fold"/>
</dbReference>
<evidence type="ECO:0000256" key="13">
    <source>
        <dbReference type="PIRSR" id="PIRSR602081-2"/>
    </source>
</evidence>
<dbReference type="GO" id="GO:0071949">
    <property type="term" value="F:FAD binding"/>
    <property type="evidence" value="ECO:0007669"/>
    <property type="project" value="TreeGrafter"/>
</dbReference>
<dbReference type="InterPro" id="IPR005101">
    <property type="entry name" value="Cryptochr/Photolyase_FAD-bd"/>
</dbReference>
<evidence type="ECO:0000256" key="3">
    <source>
        <dbReference type="ARBA" id="ARBA00013149"/>
    </source>
</evidence>
<evidence type="ECO:0000256" key="8">
    <source>
        <dbReference type="ARBA" id="ARBA00031671"/>
    </source>
</evidence>
<comment type="function">
    <text evidence="10">Involved in repair of UV radiation-induced DNA damage. Catalyzes the light-dependent monomerization (300-600 nm) of cyclobutyl pyrimidine dimers (in cis-syn configuration), which are formed between adjacent bases on the same DNA strand upon exposure to ultraviolet radiation.</text>
</comment>
<gene>
    <name evidence="16" type="ORF">Llon_1313</name>
</gene>
<protein>
    <recommendedName>
        <fullName evidence="4">Deoxyribodipyrimidine photo-lyase</fullName>
        <ecNumber evidence="3">4.1.99.3</ecNumber>
    </recommendedName>
    <alternativeName>
        <fullName evidence="8">DNA photolyase</fullName>
    </alternativeName>
    <alternativeName>
        <fullName evidence="11">Photoreactivating enzyme</fullName>
    </alternativeName>
</protein>
<dbReference type="FunFam" id="1.10.579.10:FF:000003">
    <property type="entry name" value="Deoxyribodipyrimidine photo-lyase"/>
    <property type="match status" value="1"/>
</dbReference>
<dbReference type="Gene3D" id="1.10.579.10">
    <property type="entry name" value="DNA Cyclobutane Dipyrimidine Photolyase, subunit A, domain 3"/>
    <property type="match status" value="1"/>
</dbReference>
<accession>A0A0W0VM77</accession>
<evidence type="ECO:0000256" key="1">
    <source>
        <dbReference type="ARBA" id="ARBA00001932"/>
    </source>
</evidence>
<keyword evidence="5 12" id="KW-0285">Flavoprotein</keyword>
<dbReference type="OrthoDB" id="9772484at2"/>
<dbReference type="GO" id="GO:0003677">
    <property type="term" value="F:DNA binding"/>
    <property type="evidence" value="ECO:0007669"/>
    <property type="project" value="TreeGrafter"/>
</dbReference>
<evidence type="ECO:0000256" key="11">
    <source>
        <dbReference type="ARBA" id="ARBA00083107"/>
    </source>
</evidence>
<evidence type="ECO:0000256" key="10">
    <source>
        <dbReference type="ARBA" id="ARBA00059220"/>
    </source>
</evidence>
<keyword evidence="16" id="KW-0456">Lyase</keyword>
<feature type="binding site" evidence="12">
    <location>
        <position position="220"/>
    </location>
    <ligand>
        <name>FAD</name>
        <dbReference type="ChEBI" id="CHEBI:57692"/>
    </ligand>
</feature>
<comment type="cofactor">
    <cofactor evidence="12">
        <name>FAD</name>
        <dbReference type="ChEBI" id="CHEBI:57692"/>
    </cofactor>
    <text evidence="12">Binds 1 FAD per subunit.</text>
</comment>
<dbReference type="PATRIC" id="fig|45068.5.peg.1419"/>
<feature type="site" description="Electron transfer via tryptophanyl radical" evidence="13">
    <location>
        <position position="304"/>
    </location>
</feature>
<feature type="binding site" evidence="12">
    <location>
        <position position="270"/>
    </location>
    <ligand>
        <name>FAD</name>
        <dbReference type="ChEBI" id="CHEBI:57692"/>
    </ligand>
</feature>
<dbReference type="AlphaFoldDB" id="A0A0W0VM77"/>
<evidence type="ECO:0000256" key="7">
    <source>
        <dbReference type="ARBA" id="ARBA00022991"/>
    </source>
</evidence>
<evidence type="ECO:0000256" key="4">
    <source>
        <dbReference type="ARBA" id="ARBA00014046"/>
    </source>
</evidence>
<feature type="site" description="Electron transfer via tryptophanyl radical" evidence="13">
    <location>
        <position position="357"/>
    </location>
</feature>
<dbReference type="EMBL" id="LNYK01000016">
    <property type="protein sequence ID" value="KTD21215.1"/>
    <property type="molecule type" value="Genomic_DNA"/>
</dbReference>
<keyword evidence="7 14" id="KW-0157">Chromophore</keyword>
<dbReference type="Proteomes" id="UP000054997">
    <property type="component" value="Unassembled WGS sequence"/>
</dbReference>
<comment type="cofactor">
    <cofactor evidence="1">
        <name>(6R)-5,10-methylene-5,6,7,8-tetrahydrofolate</name>
        <dbReference type="ChEBI" id="CHEBI:15636"/>
    </cofactor>
</comment>
<evidence type="ECO:0000256" key="12">
    <source>
        <dbReference type="PIRSR" id="PIRSR602081-1"/>
    </source>
</evidence>
<dbReference type="PRINTS" id="PR00147">
    <property type="entry name" value="DNAPHOTLYASE"/>
</dbReference>
<feature type="site" description="Electron transfer via tryptophanyl radical" evidence="13">
    <location>
        <position position="380"/>
    </location>
</feature>
<dbReference type="PANTHER" id="PTHR11455:SF9">
    <property type="entry name" value="CRYPTOCHROME CIRCADIAN CLOCK 5 ISOFORM X1"/>
    <property type="match status" value="1"/>
</dbReference>
<dbReference type="RefSeq" id="WP_058529309.1">
    <property type="nucleotide sequence ID" value="NZ_CAAAHZ010000003.1"/>
</dbReference>
<feature type="domain" description="Photolyase/cryptochrome alpha/beta" evidence="15">
    <location>
        <begin position="1"/>
        <end position="128"/>
    </location>
</feature>
<dbReference type="EC" id="4.1.99.3" evidence="3"/>
<dbReference type="STRING" id="45068.Llon_1313"/>